<organism evidence="2 3">
    <name type="scientific">Parathielavia hyrcaniae</name>
    <dbReference type="NCBI Taxonomy" id="113614"/>
    <lineage>
        <taxon>Eukaryota</taxon>
        <taxon>Fungi</taxon>
        <taxon>Dikarya</taxon>
        <taxon>Ascomycota</taxon>
        <taxon>Pezizomycotina</taxon>
        <taxon>Sordariomycetes</taxon>
        <taxon>Sordariomycetidae</taxon>
        <taxon>Sordariales</taxon>
        <taxon>Chaetomiaceae</taxon>
        <taxon>Parathielavia</taxon>
    </lineage>
</organism>
<dbReference type="Proteomes" id="UP001305647">
    <property type="component" value="Unassembled WGS sequence"/>
</dbReference>
<accession>A0AAN6QAC5</accession>
<comment type="caution">
    <text evidence="2">The sequence shown here is derived from an EMBL/GenBank/DDBJ whole genome shotgun (WGS) entry which is preliminary data.</text>
</comment>
<sequence>MFSFVLEPPRGMDEAWLLDASSWLVGVAKNMKSGPKQLHQRKQCPGVRGRGKGDITGTGETGAPSSLPVFWCTAPWLRAVIVYIHLSNPSRKRWFCRVLDFISLRAHVIKSDTGGTRFLNVPCPSTLPAAIRLAFESLPLIDLVLRHGAAGWNTRLQRKNTGSVLYC</sequence>
<proteinExistence type="predicted"/>
<reference evidence="2" key="1">
    <citation type="journal article" date="2023" name="Mol. Phylogenet. Evol.">
        <title>Genome-scale phylogeny and comparative genomics of the fungal order Sordariales.</title>
        <authorList>
            <person name="Hensen N."/>
            <person name="Bonometti L."/>
            <person name="Westerberg I."/>
            <person name="Brannstrom I.O."/>
            <person name="Guillou S."/>
            <person name="Cros-Aarteil S."/>
            <person name="Calhoun S."/>
            <person name="Haridas S."/>
            <person name="Kuo A."/>
            <person name="Mondo S."/>
            <person name="Pangilinan J."/>
            <person name="Riley R."/>
            <person name="LaButti K."/>
            <person name="Andreopoulos B."/>
            <person name="Lipzen A."/>
            <person name="Chen C."/>
            <person name="Yan M."/>
            <person name="Daum C."/>
            <person name="Ng V."/>
            <person name="Clum A."/>
            <person name="Steindorff A."/>
            <person name="Ohm R.A."/>
            <person name="Martin F."/>
            <person name="Silar P."/>
            <person name="Natvig D.O."/>
            <person name="Lalanne C."/>
            <person name="Gautier V."/>
            <person name="Ament-Velasquez S.L."/>
            <person name="Kruys A."/>
            <person name="Hutchinson M.I."/>
            <person name="Powell A.J."/>
            <person name="Barry K."/>
            <person name="Miller A.N."/>
            <person name="Grigoriev I.V."/>
            <person name="Debuchy R."/>
            <person name="Gladieux P."/>
            <person name="Hiltunen Thoren M."/>
            <person name="Johannesson H."/>
        </authorList>
    </citation>
    <scope>NUCLEOTIDE SEQUENCE</scope>
    <source>
        <strain evidence="2">CBS 757.83</strain>
    </source>
</reference>
<evidence type="ECO:0000256" key="1">
    <source>
        <dbReference type="SAM" id="MobiDB-lite"/>
    </source>
</evidence>
<reference evidence="2" key="2">
    <citation type="submission" date="2023-05" db="EMBL/GenBank/DDBJ databases">
        <authorList>
            <consortium name="Lawrence Berkeley National Laboratory"/>
            <person name="Steindorff A."/>
            <person name="Hensen N."/>
            <person name="Bonometti L."/>
            <person name="Westerberg I."/>
            <person name="Brannstrom I.O."/>
            <person name="Guillou S."/>
            <person name="Cros-Aarteil S."/>
            <person name="Calhoun S."/>
            <person name="Haridas S."/>
            <person name="Kuo A."/>
            <person name="Mondo S."/>
            <person name="Pangilinan J."/>
            <person name="Riley R."/>
            <person name="Labutti K."/>
            <person name="Andreopoulos B."/>
            <person name="Lipzen A."/>
            <person name="Chen C."/>
            <person name="Yanf M."/>
            <person name="Daum C."/>
            <person name="Ng V."/>
            <person name="Clum A."/>
            <person name="Ohm R."/>
            <person name="Martin F."/>
            <person name="Silar P."/>
            <person name="Natvig D."/>
            <person name="Lalanne C."/>
            <person name="Gautier V."/>
            <person name="Ament-Velasquez S.L."/>
            <person name="Kruys A."/>
            <person name="Hutchinson M.I."/>
            <person name="Powell A.J."/>
            <person name="Barry K."/>
            <person name="Miller A.N."/>
            <person name="Grigoriev I.V."/>
            <person name="Debuchy R."/>
            <person name="Gladieux P."/>
            <person name="Thoren M.H."/>
            <person name="Johannesson H."/>
        </authorList>
    </citation>
    <scope>NUCLEOTIDE SEQUENCE</scope>
    <source>
        <strain evidence="2">CBS 757.83</strain>
    </source>
</reference>
<keyword evidence="3" id="KW-1185">Reference proteome</keyword>
<dbReference type="EMBL" id="MU863626">
    <property type="protein sequence ID" value="KAK4105124.1"/>
    <property type="molecule type" value="Genomic_DNA"/>
</dbReference>
<evidence type="ECO:0000313" key="2">
    <source>
        <dbReference type="EMBL" id="KAK4105124.1"/>
    </source>
</evidence>
<protein>
    <submittedName>
        <fullName evidence="2">Uncharacterized protein</fullName>
    </submittedName>
</protein>
<evidence type="ECO:0000313" key="3">
    <source>
        <dbReference type="Proteomes" id="UP001305647"/>
    </source>
</evidence>
<gene>
    <name evidence="2" type="ORF">N658DRAFT_201430</name>
</gene>
<dbReference type="AlphaFoldDB" id="A0AAN6QAC5"/>
<name>A0AAN6QAC5_9PEZI</name>
<feature type="region of interest" description="Disordered" evidence="1">
    <location>
        <begin position="34"/>
        <end position="60"/>
    </location>
</feature>